<dbReference type="InterPro" id="IPR018306">
    <property type="entry name" value="Phage_T5_Orf172_DNA-bd"/>
</dbReference>
<accession>A0ABM7WB28</accession>
<dbReference type="SMART" id="SM00974">
    <property type="entry name" value="T5orf172"/>
    <property type="match status" value="1"/>
</dbReference>
<proteinExistence type="predicted"/>
<keyword evidence="3" id="KW-1185">Reference proteome</keyword>
<reference evidence="2 3" key="1">
    <citation type="submission" date="2022-01" db="EMBL/GenBank/DDBJ databases">
        <title>Desulfofustis limnae sp. nov., a novel mesophilic sulfate-reducing bacterium isolated from marsh soil.</title>
        <authorList>
            <person name="Watanabe M."/>
            <person name="Takahashi A."/>
            <person name="Kojima H."/>
            <person name="Fukui M."/>
        </authorList>
    </citation>
    <scope>NUCLEOTIDE SEQUENCE [LARGE SCALE GENOMIC DNA]</scope>
    <source>
        <strain evidence="2 3">PPLL</strain>
    </source>
</reference>
<evidence type="ECO:0000313" key="2">
    <source>
        <dbReference type="EMBL" id="BDD88192.1"/>
    </source>
</evidence>
<evidence type="ECO:0000313" key="3">
    <source>
        <dbReference type="Proteomes" id="UP000830055"/>
    </source>
</evidence>
<dbReference type="EMBL" id="AP025516">
    <property type="protein sequence ID" value="BDD88192.1"/>
    <property type="molecule type" value="Genomic_DNA"/>
</dbReference>
<feature type="domain" description="Bacteriophage T5 Orf172 DNA-binding" evidence="1">
    <location>
        <begin position="95"/>
        <end position="168"/>
    </location>
</feature>
<gene>
    <name evidence="2" type="ORF">DPPLL_25570</name>
</gene>
<evidence type="ECO:0000259" key="1">
    <source>
        <dbReference type="SMART" id="SM00974"/>
    </source>
</evidence>
<dbReference type="Pfam" id="PF10544">
    <property type="entry name" value="T5orf172"/>
    <property type="match status" value="1"/>
</dbReference>
<sequence length="201" mass="22746">MKKGADNQLERPISLKQLAEELGFHTSSVRKAVARRGFVPFTLSEGKNKPLFLNPEDAESFKKQIENERNNSIIANVGISPSRISGVYFIEVPTYEGENRIKIGWSDNISDRISTYRTIVPDLHIKAFWPTTDAWCERAALKCAERLGKRVHQELFEFDDIDVVLSELSDLFLKMGIENKHQLIDSDAQPSLPADARTSRG</sequence>
<dbReference type="RefSeq" id="WP_284151576.1">
    <property type="nucleotide sequence ID" value="NZ_AP025516.1"/>
</dbReference>
<protein>
    <recommendedName>
        <fullName evidence="1">Bacteriophage T5 Orf172 DNA-binding domain-containing protein</fullName>
    </recommendedName>
</protein>
<organism evidence="2 3">
    <name type="scientific">Desulfofustis limnaeus</name>
    <dbReference type="NCBI Taxonomy" id="2740163"/>
    <lineage>
        <taxon>Bacteria</taxon>
        <taxon>Pseudomonadati</taxon>
        <taxon>Thermodesulfobacteriota</taxon>
        <taxon>Desulfobulbia</taxon>
        <taxon>Desulfobulbales</taxon>
        <taxon>Desulfocapsaceae</taxon>
        <taxon>Desulfofustis</taxon>
    </lineage>
</organism>
<name>A0ABM7WB28_9BACT</name>
<dbReference type="Proteomes" id="UP000830055">
    <property type="component" value="Chromosome"/>
</dbReference>